<evidence type="ECO:0000256" key="2">
    <source>
        <dbReference type="ARBA" id="ARBA00023157"/>
    </source>
</evidence>
<dbReference type="SMART" id="SM00328">
    <property type="entry name" value="BPI1"/>
    <property type="match status" value="1"/>
</dbReference>
<dbReference type="InterPro" id="IPR017943">
    <property type="entry name" value="Bactericidal_perm-incr_a/b_dom"/>
</dbReference>
<comment type="similarity">
    <text evidence="1">Belongs to the BPI/LBP/Plunc superfamily. BPI/LBP family.</text>
</comment>
<dbReference type="SUPFAM" id="SSF55394">
    <property type="entry name" value="Bactericidal permeability-increasing protein, BPI"/>
    <property type="match status" value="2"/>
</dbReference>
<dbReference type="Gene3D" id="3.15.20.10">
    <property type="entry name" value="Bactericidal permeability-increasing protein, domain 2"/>
    <property type="match status" value="1"/>
</dbReference>
<keyword evidence="5" id="KW-1185">Reference proteome</keyword>
<name>A0A0N5AHY3_9BILA</name>
<dbReference type="WBParaSite" id="SMUV_0000400301-mRNA-1">
    <property type="protein sequence ID" value="SMUV_0000400301-mRNA-1"/>
    <property type="gene ID" value="SMUV_0000400301"/>
</dbReference>
<keyword evidence="2" id="KW-1015">Disulfide bond</keyword>
<dbReference type="Proteomes" id="UP000046393">
    <property type="component" value="Unplaced"/>
</dbReference>
<dbReference type="InterPro" id="IPR001124">
    <property type="entry name" value="Lipid-bd_serum_glycop_C"/>
</dbReference>
<dbReference type="PANTHER" id="PTHR10504:SF140">
    <property type="entry name" value="BPI2 DOMAIN-CONTAINING PROTEIN"/>
    <property type="match status" value="1"/>
</dbReference>
<dbReference type="InterPro" id="IPR032942">
    <property type="entry name" value="BPI/LBP/Plunc"/>
</dbReference>
<evidence type="ECO:0000256" key="1">
    <source>
        <dbReference type="ARBA" id="ARBA00007292"/>
    </source>
</evidence>
<dbReference type="PANTHER" id="PTHR10504">
    <property type="entry name" value="BACTERICIDAL PERMEABILITY-INCREASING BPI PROTEIN-RELATED"/>
    <property type="match status" value="1"/>
</dbReference>
<dbReference type="GO" id="GO:0008289">
    <property type="term" value="F:lipid binding"/>
    <property type="evidence" value="ECO:0007669"/>
    <property type="project" value="InterPro"/>
</dbReference>
<dbReference type="SMART" id="SM00329">
    <property type="entry name" value="BPI2"/>
    <property type="match status" value="1"/>
</dbReference>
<dbReference type="GO" id="GO:0005615">
    <property type="term" value="C:extracellular space"/>
    <property type="evidence" value="ECO:0007669"/>
    <property type="project" value="TreeGrafter"/>
</dbReference>
<dbReference type="InterPro" id="IPR017942">
    <property type="entry name" value="Lipid-bd_serum_glycop_N"/>
</dbReference>
<proteinExistence type="inferred from homology"/>
<feature type="domain" description="Lipid-binding serum glycoprotein N-terminal" evidence="3">
    <location>
        <begin position="20"/>
        <end position="246"/>
    </location>
</feature>
<organism evidence="5 6">
    <name type="scientific">Syphacia muris</name>
    <dbReference type="NCBI Taxonomy" id="451379"/>
    <lineage>
        <taxon>Eukaryota</taxon>
        <taxon>Metazoa</taxon>
        <taxon>Ecdysozoa</taxon>
        <taxon>Nematoda</taxon>
        <taxon>Chromadorea</taxon>
        <taxon>Rhabditida</taxon>
        <taxon>Spirurina</taxon>
        <taxon>Oxyuridomorpha</taxon>
        <taxon>Oxyuroidea</taxon>
        <taxon>Oxyuridae</taxon>
        <taxon>Syphacia</taxon>
    </lineage>
</organism>
<dbReference type="AlphaFoldDB" id="A0A0N5AHY3"/>
<reference evidence="6" key="1">
    <citation type="submission" date="2017-02" db="UniProtKB">
        <authorList>
            <consortium name="WormBaseParasite"/>
        </authorList>
    </citation>
    <scope>IDENTIFICATION</scope>
</reference>
<sequence>MDIGYCLSIIERRTNQIVIRINEYGLHEAANFTKQWLQRTIPNTNFSTIEQNFEKGFASGRILLKNMQAKKFIPPHIHFHPSDHSFIYMTTESGFFEISSDFLIDSQFFSLLHIPLGGTVDAQISGLQSEIGMQVTAENRLEIYRCDASILDLKLHFGGSLAADVIHWFRRSLSNAIQQQLEIQLCDTITTKWLPWVKEQIGKFPVNITINAENPEVLLLQTVHSVSMTQNHIDLRMRSDLLWDGELIENDPETPNPEMLLEINKLEPSSRMIDMFIEEETVQNIIAATHFAGHFNQTVVSQFLRTNCEVLCVGTVLPELKQTLPNRTLKVQVVTLNPPIIILQNKRAIVRLNVSLEVFAEPALENHESTILSISAYTEFVLTMEIVNKRLKGYVSMVTAKAALIENKLDLLSQKTVDFLINMSKPFLEDAVDMFFGHGLLINDPFKFPSINEHLSINRKCLRFQTDLVIQDDL</sequence>
<dbReference type="Pfam" id="PF02886">
    <property type="entry name" value="LBP_BPI_CETP_C"/>
    <property type="match status" value="1"/>
</dbReference>
<evidence type="ECO:0000259" key="3">
    <source>
        <dbReference type="SMART" id="SM00328"/>
    </source>
</evidence>
<feature type="domain" description="Lipid-binding serum glycoprotein C-terminal" evidence="4">
    <location>
        <begin position="267"/>
        <end position="472"/>
    </location>
</feature>
<evidence type="ECO:0000259" key="4">
    <source>
        <dbReference type="SMART" id="SM00329"/>
    </source>
</evidence>
<evidence type="ECO:0000313" key="6">
    <source>
        <dbReference type="WBParaSite" id="SMUV_0000400301-mRNA-1"/>
    </source>
</evidence>
<dbReference type="Gene3D" id="3.15.10.10">
    <property type="entry name" value="Bactericidal permeability-increasing protein, domain 1"/>
    <property type="match status" value="1"/>
</dbReference>
<dbReference type="STRING" id="451379.A0A0N5AHY3"/>
<protein>
    <submittedName>
        <fullName evidence="6">BPI2 domain-containing protein</fullName>
    </submittedName>
</protein>
<accession>A0A0N5AHY3</accession>
<evidence type="ECO:0000313" key="5">
    <source>
        <dbReference type="Proteomes" id="UP000046393"/>
    </source>
</evidence>